<name>A0A9D2M1L9_9FIRM</name>
<dbReference type="Pfam" id="PF14317">
    <property type="entry name" value="YcxB"/>
    <property type="match status" value="1"/>
</dbReference>
<sequence>MEVHTLTSEQALRELRKYIVNPSIKKRARITSVIFLVVGILWLLLQSYLLTIACFLGIVIFAVELYFLSKKQIQLTLRRLYELYNTDKVEGKIVFEDDALRMVNFITNGELRLPYSVMSMFVQTQNYYALFTKEHQALIVDKQQFTPETQARFLELIREKMPKLLKPGK</sequence>
<keyword evidence="1" id="KW-0472">Membrane</keyword>
<dbReference type="InterPro" id="IPR025588">
    <property type="entry name" value="YcxB-like_C"/>
</dbReference>
<evidence type="ECO:0000256" key="1">
    <source>
        <dbReference type="SAM" id="Phobius"/>
    </source>
</evidence>
<evidence type="ECO:0000313" key="4">
    <source>
        <dbReference type="Proteomes" id="UP000824209"/>
    </source>
</evidence>
<feature type="transmembrane region" description="Helical" evidence="1">
    <location>
        <begin position="27"/>
        <end position="44"/>
    </location>
</feature>
<evidence type="ECO:0000313" key="3">
    <source>
        <dbReference type="EMBL" id="HJB39268.1"/>
    </source>
</evidence>
<dbReference type="EMBL" id="DWYA01000027">
    <property type="protein sequence ID" value="HJB39268.1"/>
    <property type="molecule type" value="Genomic_DNA"/>
</dbReference>
<reference evidence="3" key="1">
    <citation type="journal article" date="2021" name="PeerJ">
        <title>Extensive microbial diversity within the chicken gut microbiome revealed by metagenomics and culture.</title>
        <authorList>
            <person name="Gilroy R."/>
            <person name="Ravi A."/>
            <person name="Getino M."/>
            <person name="Pursley I."/>
            <person name="Horton D.L."/>
            <person name="Alikhan N.F."/>
            <person name="Baker D."/>
            <person name="Gharbi K."/>
            <person name="Hall N."/>
            <person name="Watson M."/>
            <person name="Adriaenssens E.M."/>
            <person name="Foster-Nyarko E."/>
            <person name="Jarju S."/>
            <person name="Secka A."/>
            <person name="Antonio M."/>
            <person name="Oren A."/>
            <person name="Chaudhuri R.R."/>
            <person name="La Ragione R."/>
            <person name="Hildebrand F."/>
            <person name="Pallen M.J."/>
        </authorList>
    </citation>
    <scope>NUCLEOTIDE SEQUENCE</scope>
    <source>
        <strain evidence="3">ChiBcec8-14828</strain>
    </source>
</reference>
<gene>
    <name evidence="3" type="ORF">H9943_02600</name>
</gene>
<proteinExistence type="predicted"/>
<dbReference type="AlphaFoldDB" id="A0A9D2M1L9"/>
<organism evidence="3 4">
    <name type="scientific">Candidatus Ruthenibacterium avium</name>
    <dbReference type="NCBI Taxonomy" id="2838751"/>
    <lineage>
        <taxon>Bacteria</taxon>
        <taxon>Bacillati</taxon>
        <taxon>Bacillota</taxon>
        <taxon>Clostridia</taxon>
        <taxon>Eubacteriales</taxon>
        <taxon>Oscillospiraceae</taxon>
        <taxon>Ruthenibacterium</taxon>
    </lineage>
</organism>
<accession>A0A9D2M1L9</accession>
<keyword evidence="1" id="KW-0812">Transmembrane</keyword>
<dbReference type="Proteomes" id="UP000824209">
    <property type="component" value="Unassembled WGS sequence"/>
</dbReference>
<feature type="transmembrane region" description="Helical" evidence="1">
    <location>
        <begin position="50"/>
        <end position="69"/>
    </location>
</feature>
<reference evidence="3" key="2">
    <citation type="submission" date="2021-04" db="EMBL/GenBank/DDBJ databases">
        <authorList>
            <person name="Gilroy R."/>
        </authorList>
    </citation>
    <scope>NUCLEOTIDE SEQUENCE</scope>
    <source>
        <strain evidence="3">ChiBcec8-14828</strain>
    </source>
</reference>
<protein>
    <submittedName>
        <fullName evidence="3">YcxB family protein</fullName>
    </submittedName>
</protein>
<evidence type="ECO:0000259" key="2">
    <source>
        <dbReference type="Pfam" id="PF14317"/>
    </source>
</evidence>
<keyword evidence="1" id="KW-1133">Transmembrane helix</keyword>
<comment type="caution">
    <text evidence="3">The sequence shown here is derived from an EMBL/GenBank/DDBJ whole genome shotgun (WGS) entry which is preliminary data.</text>
</comment>
<feature type="domain" description="YcxB-like C-terminal" evidence="2">
    <location>
        <begin position="106"/>
        <end position="157"/>
    </location>
</feature>